<dbReference type="NCBIfam" id="NF000766">
    <property type="entry name" value="PRK00049.1"/>
    <property type="match status" value="1"/>
</dbReference>
<feature type="binding site" evidence="10">
    <location>
        <position position="26"/>
    </location>
    <ligand>
        <name>Mg(2+)</name>
        <dbReference type="ChEBI" id="CHEBI:18420"/>
    </ligand>
</feature>
<evidence type="ECO:0000256" key="10">
    <source>
        <dbReference type="HAMAP-Rule" id="MF_00118"/>
    </source>
</evidence>
<dbReference type="STRING" id="490629.SAMN05216266_10823"/>
<dbReference type="FunFam" id="2.40.30.10:FF:000001">
    <property type="entry name" value="Elongation factor Tu"/>
    <property type="match status" value="1"/>
</dbReference>
<dbReference type="PANTHER" id="PTHR43721:SF22">
    <property type="entry name" value="ELONGATION FACTOR TU, MITOCHONDRIAL"/>
    <property type="match status" value="1"/>
</dbReference>
<dbReference type="FunFam" id="3.40.50.300:FF:000003">
    <property type="entry name" value="Elongation factor Tu"/>
    <property type="match status" value="1"/>
</dbReference>
<dbReference type="Gene3D" id="3.40.50.300">
    <property type="entry name" value="P-loop containing nucleotide triphosphate hydrolases"/>
    <property type="match status" value="1"/>
</dbReference>
<keyword evidence="5 10" id="KW-0378">Hydrolase</keyword>
<evidence type="ECO:0000256" key="6">
    <source>
        <dbReference type="ARBA" id="ARBA00022842"/>
    </source>
</evidence>
<evidence type="ECO:0000256" key="3">
    <source>
        <dbReference type="ARBA" id="ARBA00022741"/>
    </source>
</evidence>
<dbReference type="CDD" id="cd03697">
    <property type="entry name" value="EFTU_II"/>
    <property type="match status" value="1"/>
</dbReference>
<evidence type="ECO:0000256" key="2">
    <source>
        <dbReference type="ARBA" id="ARBA00022490"/>
    </source>
</evidence>
<keyword evidence="6 10" id="KW-0460">Magnesium</keyword>
<dbReference type="CDD" id="cd03707">
    <property type="entry name" value="EFTU_III"/>
    <property type="match status" value="1"/>
</dbReference>
<gene>
    <name evidence="10" type="primary">tuf</name>
    <name evidence="12" type="ORF">SAMN05216266_10823</name>
</gene>
<evidence type="ECO:0000256" key="8">
    <source>
        <dbReference type="ARBA" id="ARBA00023134"/>
    </source>
</evidence>
<dbReference type="InterPro" id="IPR009001">
    <property type="entry name" value="Transl_elong_EF1A/Init_IF2_C"/>
</dbReference>
<evidence type="ECO:0000256" key="4">
    <source>
        <dbReference type="ARBA" id="ARBA00022768"/>
    </source>
</evidence>
<keyword evidence="3 10" id="KW-0547">Nucleotide-binding</keyword>
<keyword evidence="13" id="KW-1185">Reference proteome</keyword>
<dbReference type="InterPro" id="IPR004541">
    <property type="entry name" value="Transl_elong_EFTu/EF1A_bac/org"/>
</dbReference>
<accession>A0A1I0ZZB6</accession>
<comment type="function">
    <text evidence="10">GTP hydrolase that promotes the GTP-dependent binding of aminoacyl-tRNA to the A-site of ribosomes during protein biosynthesis.</text>
</comment>
<dbReference type="HAMAP" id="MF_00118_B">
    <property type="entry name" value="EF_Tu_B"/>
    <property type="match status" value="1"/>
</dbReference>
<feature type="binding site" evidence="10">
    <location>
        <begin position="83"/>
        <end position="87"/>
    </location>
    <ligand>
        <name>GTP</name>
        <dbReference type="ChEBI" id="CHEBI:37565"/>
    </ligand>
</feature>
<dbReference type="PANTHER" id="PTHR43721">
    <property type="entry name" value="ELONGATION FACTOR TU-RELATED"/>
    <property type="match status" value="1"/>
</dbReference>
<name>A0A1I0ZZB6_9PSEU</name>
<reference evidence="13" key="1">
    <citation type="submission" date="2016-10" db="EMBL/GenBank/DDBJ databases">
        <authorList>
            <person name="Varghese N."/>
            <person name="Submissions S."/>
        </authorList>
    </citation>
    <scope>NUCLEOTIDE SEQUENCE [LARGE SCALE GENOMIC DNA]</scope>
    <source>
        <strain evidence="13">CGMCC 4.3568</strain>
    </source>
</reference>
<dbReference type="SUPFAM" id="SSF52540">
    <property type="entry name" value="P-loop containing nucleoside triphosphate hydrolases"/>
    <property type="match status" value="1"/>
</dbReference>
<dbReference type="InterPro" id="IPR033720">
    <property type="entry name" value="EFTU_2"/>
</dbReference>
<feature type="binding site" evidence="10">
    <location>
        <begin position="138"/>
        <end position="141"/>
    </location>
    <ligand>
        <name>GTP</name>
        <dbReference type="ChEBI" id="CHEBI:37565"/>
    </ligand>
</feature>
<feature type="domain" description="Tr-type G" evidence="11">
    <location>
        <begin position="10"/>
        <end position="206"/>
    </location>
</feature>
<dbReference type="PROSITE" id="PS00301">
    <property type="entry name" value="G_TR_1"/>
    <property type="match status" value="1"/>
</dbReference>
<dbReference type="PROSITE" id="PS51722">
    <property type="entry name" value="G_TR_2"/>
    <property type="match status" value="1"/>
</dbReference>
<dbReference type="EC" id="3.6.5.3" evidence="10"/>
<protein>
    <recommendedName>
        <fullName evidence="9 10">Elongation factor Tu</fullName>
        <shortName evidence="10">EF-Tu</shortName>
        <ecNumber evidence="10">3.6.5.3</ecNumber>
    </recommendedName>
</protein>
<dbReference type="InterPro" id="IPR004160">
    <property type="entry name" value="Transl_elong_EFTu/EF1A_C"/>
</dbReference>
<keyword evidence="10" id="KW-0479">Metal-binding</keyword>
<dbReference type="RefSeq" id="WP_091673768.1">
    <property type="nucleotide sequence ID" value="NZ_FOKG01000008.1"/>
</dbReference>
<dbReference type="Proteomes" id="UP000243799">
    <property type="component" value="Unassembled WGS sequence"/>
</dbReference>
<dbReference type="GO" id="GO:0003924">
    <property type="term" value="F:GTPase activity"/>
    <property type="evidence" value="ECO:0007669"/>
    <property type="project" value="UniProtKB-UniRule"/>
</dbReference>
<dbReference type="GO" id="GO:0005525">
    <property type="term" value="F:GTP binding"/>
    <property type="evidence" value="ECO:0007669"/>
    <property type="project" value="UniProtKB-UniRule"/>
</dbReference>
<evidence type="ECO:0000256" key="7">
    <source>
        <dbReference type="ARBA" id="ARBA00022917"/>
    </source>
</evidence>
<proteinExistence type="inferred from homology"/>
<dbReference type="InterPro" id="IPR050055">
    <property type="entry name" value="EF-Tu_GTPase"/>
</dbReference>
<dbReference type="InterPro" id="IPR027417">
    <property type="entry name" value="P-loop_NTPase"/>
</dbReference>
<evidence type="ECO:0000256" key="1">
    <source>
        <dbReference type="ARBA" id="ARBA00007249"/>
    </source>
</evidence>
<dbReference type="GO" id="GO:0000287">
    <property type="term" value="F:magnesium ion binding"/>
    <property type="evidence" value="ECO:0007669"/>
    <property type="project" value="UniProtKB-UniRule"/>
</dbReference>
<sequence length="397" mass="43640">MAKAKFERSKPHVNIGTIGHVDHGKTTLTAAITKVLHDKYPELNQASAFDQIDNAPEEKQRGITINISHVEYQTEKRHYAHVDAPGHADYIKNMITGAAQMDGAILVVAATDGPMPQTREHVLLAKQVGVPYIVVALNKADMVDDEEILELVELEVRELLSNQDFPGDDAPVVKVSGLKALEGDEKWAETIIELMQAVDDNVPDPVRDLDKPFLMPVEDVFTITGRGTVVTGRIERGMVNVNEEVEIVGIREKATKTTVTGVEMFRKLLDSGHAGDNVGLLLRGIKREDVERGQVVVKPGTTTPHNSFEGSVYILSKDEGGRHTPFFNNYRPQFYFRTTDVTGVVTLPEGTEMVMPGDNTDISVELIQPVAMDEGLRFAIREGGRTVGAGQVTKINK</sequence>
<dbReference type="OrthoDB" id="9803139at2"/>
<dbReference type="SUPFAM" id="SSF50465">
    <property type="entry name" value="EF-Tu/eEF-1alpha/eIF2-gamma C-terminal domain"/>
    <property type="match status" value="1"/>
</dbReference>
<evidence type="ECO:0000256" key="5">
    <source>
        <dbReference type="ARBA" id="ARBA00022801"/>
    </source>
</evidence>
<dbReference type="Pfam" id="PF00009">
    <property type="entry name" value="GTP_EFTU"/>
    <property type="match status" value="1"/>
</dbReference>
<dbReference type="SUPFAM" id="SSF50447">
    <property type="entry name" value="Translation proteins"/>
    <property type="match status" value="1"/>
</dbReference>
<dbReference type="NCBIfam" id="NF009373">
    <property type="entry name" value="PRK12736.1"/>
    <property type="match status" value="1"/>
</dbReference>
<dbReference type="InterPro" id="IPR000795">
    <property type="entry name" value="T_Tr_GTP-bd_dom"/>
</dbReference>
<dbReference type="GO" id="GO:0005829">
    <property type="term" value="C:cytosol"/>
    <property type="evidence" value="ECO:0007669"/>
    <property type="project" value="TreeGrafter"/>
</dbReference>
<dbReference type="EMBL" id="FOKG01000008">
    <property type="protein sequence ID" value="SFB30907.1"/>
    <property type="molecule type" value="Genomic_DNA"/>
</dbReference>
<dbReference type="Pfam" id="PF03143">
    <property type="entry name" value="GTP_EFTU_D3"/>
    <property type="match status" value="1"/>
</dbReference>
<dbReference type="InterPro" id="IPR009000">
    <property type="entry name" value="Transl_B-barrel_sf"/>
</dbReference>
<dbReference type="Pfam" id="PF03144">
    <property type="entry name" value="GTP_EFTU_D2"/>
    <property type="match status" value="1"/>
</dbReference>
<dbReference type="Gene3D" id="2.40.30.10">
    <property type="entry name" value="Translation factors"/>
    <property type="match status" value="2"/>
</dbReference>
<dbReference type="AlphaFoldDB" id="A0A1I0ZZB6"/>
<dbReference type="InterPro" id="IPR031157">
    <property type="entry name" value="G_TR_CS"/>
</dbReference>
<evidence type="ECO:0000256" key="9">
    <source>
        <dbReference type="ARBA" id="ARBA00029554"/>
    </source>
</evidence>
<dbReference type="NCBIfam" id="NF009372">
    <property type="entry name" value="PRK12735.1"/>
    <property type="match status" value="1"/>
</dbReference>
<dbReference type="PRINTS" id="PR00315">
    <property type="entry name" value="ELONGATNFCT"/>
</dbReference>
<organism evidence="12 13">
    <name type="scientific">Amycolatopsis marina</name>
    <dbReference type="NCBI Taxonomy" id="490629"/>
    <lineage>
        <taxon>Bacteria</taxon>
        <taxon>Bacillati</taxon>
        <taxon>Actinomycetota</taxon>
        <taxon>Actinomycetes</taxon>
        <taxon>Pseudonocardiales</taxon>
        <taxon>Pseudonocardiaceae</taxon>
        <taxon>Amycolatopsis</taxon>
    </lineage>
</organism>
<dbReference type="NCBIfam" id="TIGR00231">
    <property type="entry name" value="small_GTP"/>
    <property type="match status" value="1"/>
</dbReference>
<keyword evidence="8 10" id="KW-0342">GTP-binding</keyword>
<evidence type="ECO:0000259" key="11">
    <source>
        <dbReference type="PROSITE" id="PS51722"/>
    </source>
</evidence>
<keyword evidence="2 10" id="KW-0963">Cytoplasm</keyword>
<dbReference type="InterPro" id="IPR041709">
    <property type="entry name" value="EF-Tu_GTP-bd"/>
</dbReference>
<comment type="subcellular location">
    <subcellularLocation>
        <location evidence="10">Cytoplasm</location>
    </subcellularLocation>
</comment>
<dbReference type="CDD" id="cd01884">
    <property type="entry name" value="EF_Tu"/>
    <property type="match status" value="1"/>
</dbReference>
<feature type="binding site" evidence="10">
    <location>
        <begin position="19"/>
        <end position="26"/>
    </location>
    <ligand>
        <name>GTP</name>
        <dbReference type="ChEBI" id="CHEBI:37565"/>
    </ligand>
</feature>
<evidence type="ECO:0000313" key="13">
    <source>
        <dbReference type="Proteomes" id="UP000243799"/>
    </source>
</evidence>
<keyword evidence="4 10" id="KW-0251">Elongation factor</keyword>
<comment type="catalytic activity">
    <reaction evidence="10">
        <text>GTP + H2O = GDP + phosphate + H(+)</text>
        <dbReference type="Rhea" id="RHEA:19669"/>
        <dbReference type="ChEBI" id="CHEBI:15377"/>
        <dbReference type="ChEBI" id="CHEBI:15378"/>
        <dbReference type="ChEBI" id="CHEBI:37565"/>
        <dbReference type="ChEBI" id="CHEBI:43474"/>
        <dbReference type="ChEBI" id="CHEBI:58189"/>
        <dbReference type="EC" id="3.6.5.3"/>
    </reaction>
</comment>
<evidence type="ECO:0000313" key="12">
    <source>
        <dbReference type="EMBL" id="SFB30907.1"/>
    </source>
</evidence>
<comment type="similarity">
    <text evidence="1 10">Belongs to the TRAFAC class translation factor GTPase superfamily. Classic translation factor GTPase family. EF-Tu/EF-1A subfamily.</text>
</comment>
<dbReference type="GO" id="GO:0003746">
    <property type="term" value="F:translation elongation factor activity"/>
    <property type="evidence" value="ECO:0007669"/>
    <property type="project" value="UniProtKB-UniRule"/>
</dbReference>
<dbReference type="InterPro" id="IPR005225">
    <property type="entry name" value="Small_GTP-bd"/>
</dbReference>
<keyword evidence="7 10" id="KW-0648">Protein biosynthesis</keyword>
<dbReference type="NCBIfam" id="TIGR00485">
    <property type="entry name" value="EF-Tu"/>
    <property type="match status" value="1"/>
</dbReference>
<dbReference type="InterPro" id="IPR004161">
    <property type="entry name" value="EFTu-like_2"/>
</dbReference>
<comment type="subunit">
    <text evidence="10">Monomer.</text>
</comment>